<name>A0AAE4C589_9MICC</name>
<sequence length="433" mass="46176">MKRVAETSRLNSSARLGRRPAAPAAAAGESLQYLALGLAAGVGVSSLVAGSAASLGAYFARQVVTPARQRVPDTEILAVIESAGGGRQIVLGATPETVVPGRYGLWFAEGKAFAEIGEIVEHEPGQSHVTRQLGAVHGGDIAAAVNGTWTGTQYPGPESLRLPYEEIDVPVEGGAAPAWLIPAEPGEDTEGERITAILVHGRGATRAECLRAVPVLHSMGITCLVISYRNDGDAPAALDGRYGLGGTEWHDVDAAILQAKALGAEGIVLVGFSMGGAIALQTNDRSVNAKDIRALVLDGPVVDWVDVLAHQARVHRLPSHVSRFGLWLLTNKAGRRMTGLAAPLDLKGMDWVSRADQLRTPTLVIHSADDDFVPYGPSAALAEKNPEIVTLERFTTARHTKEYNVDPERWEKAVSTWLTRTLQARRPPAFYRR</sequence>
<dbReference type="SUPFAM" id="SSF53474">
    <property type="entry name" value="alpha/beta-Hydrolases"/>
    <property type="match status" value="1"/>
</dbReference>
<dbReference type="AlphaFoldDB" id="A0AAE4C589"/>
<dbReference type="GO" id="GO:0016787">
    <property type="term" value="F:hydrolase activity"/>
    <property type="evidence" value="ECO:0007669"/>
    <property type="project" value="UniProtKB-KW"/>
</dbReference>
<dbReference type="Pfam" id="PF12697">
    <property type="entry name" value="Abhydrolase_6"/>
    <property type="match status" value="1"/>
</dbReference>
<organism evidence="2 3">
    <name type="scientific">Falsarthrobacter nasiphocae</name>
    <dbReference type="NCBI Taxonomy" id="189863"/>
    <lineage>
        <taxon>Bacteria</taxon>
        <taxon>Bacillati</taxon>
        <taxon>Actinomycetota</taxon>
        <taxon>Actinomycetes</taxon>
        <taxon>Micrococcales</taxon>
        <taxon>Micrococcaceae</taxon>
        <taxon>Falsarthrobacter</taxon>
    </lineage>
</organism>
<comment type="caution">
    <text evidence="2">The sequence shown here is derived from an EMBL/GenBank/DDBJ whole genome shotgun (WGS) entry which is preliminary data.</text>
</comment>
<feature type="domain" description="AB hydrolase-1" evidence="1">
    <location>
        <begin position="197"/>
        <end position="388"/>
    </location>
</feature>
<keyword evidence="2" id="KW-0378">Hydrolase</keyword>
<dbReference type="InterPro" id="IPR029058">
    <property type="entry name" value="AB_hydrolase_fold"/>
</dbReference>
<dbReference type="PANTHER" id="PTHR43358:SF4">
    <property type="entry name" value="ALPHA_BETA HYDROLASE FOLD-1 DOMAIN-CONTAINING PROTEIN"/>
    <property type="match status" value="1"/>
</dbReference>
<dbReference type="InterPro" id="IPR052920">
    <property type="entry name" value="DNA-binding_regulatory"/>
</dbReference>
<gene>
    <name evidence="2" type="ORF">J2S35_000188</name>
</gene>
<reference evidence="2" key="1">
    <citation type="submission" date="2023-07" db="EMBL/GenBank/DDBJ databases">
        <title>Sequencing the genomes of 1000 actinobacteria strains.</title>
        <authorList>
            <person name="Klenk H.-P."/>
        </authorList>
    </citation>
    <scope>NUCLEOTIDE SEQUENCE</scope>
    <source>
        <strain evidence="2">DSM 13988</strain>
    </source>
</reference>
<dbReference type="Gene3D" id="3.40.50.1820">
    <property type="entry name" value="alpha/beta hydrolase"/>
    <property type="match status" value="1"/>
</dbReference>
<protein>
    <submittedName>
        <fullName evidence="2">Alpha-beta hydrolase superfamily lysophospholipase</fullName>
    </submittedName>
</protein>
<dbReference type="InterPro" id="IPR000073">
    <property type="entry name" value="AB_hydrolase_1"/>
</dbReference>
<evidence type="ECO:0000259" key="1">
    <source>
        <dbReference type="Pfam" id="PF12697"/>
    </source>
</evidence>
<dbReference type="Proteomes" id="UP001247307">
    <property type="component" value="Unassembled WGS sequence"/>
</dbReference>
<proteinExistence type="predicted"/>
<accession>A0AAE4C589</accession>
<keyword evidence="3" id="KW-1185">Reference proteome</keyword>
<evidence type="ECO:0000313" key="3">
    <source>
        <dbReference type="Proteomes" id="UP001247307"/>
    </source>
</evidence>
<dbReference type="RefSeq" id="WP_309848816.1">
    <property type="nucleotide sequence ID" value="NZ_BAAAIU010000004.1"/>
</dbReference>
<evidence type="ECO:0000313" key="2">
    <source>
        <dbReference type="EMBL" id="MDR6891248.1"/>
    </source>
</evidence>
<dbReference type="EMBL" id="JAVDUI010000001">
    <property type="protein sequence ID" value="MDR6891248.1"/>
    <property type="molecule type" value="Genomic_DNA"/>
</dbReference>
<dbReference type="PANTHER" id="PTHR43358">
    <property type="entry name" value="ALPHA/BETA-HYDROLASE"/>
    <property type="match status" value="1"/>
</dbReference>